<organism evidence="2 3">
    <name type="scientific">Rhodopirellula islandica</name>
    <dbReference type="NCBI Taxonomy" id="595434"/>
    <lineage>
        <taxon>Bacteria</taxon>
        <taxon>Pseudomonadati</taxon>
        <taxon>Planctomycetota</taxon>
        <taxon>Planctomycetia</taxon>
        <taxon>Pirellulales</taxon>
        <taxon>Pirellulaceae</taxon>
        <taxon>Rhodopirellula</taxon>
    </lineage>
</organism>
<proteinExistence type="predicted"/>
<protein>
    <submittedName>
        <fullName evidence="2">Uncharacterized protein</fullName>
    </submittedName>
</protein>
<feature type="region of interest" description="Disordered" evidence="1">
    <location>
        <begin position="11"/>
        <end position="31"/>
    </location>
</feature>
<evidence type="ECO:0000313" key="3">
    <source>
        <dbReference type="Proteomes" id="UP000036367"/>
    </source>
</evidence>
<comment type="caution">
    <text evidence="2">The sequence shown here is derived from an EMBL/GenBank/DDBJ whole genome shotgun (WGS) entry which is preliminary data.</text>
</comment>
<sequence>MLLIVKPPTIEPVGSVGGEKRQESKNHKRRRGEFANVLVVGTSVKKSVNQNRRLR</sequence>
<evidence type="ECO:0000313" key="2">
    <source>
        <dbReference type="EMBL" id="KLU02686.1"/>
    </source>
</evidence>
<keyword evidence="3" id="KW-1185">Reference proteome</keyword>
<name>A0A0J1B8A3_RHOIS</name>
<reference evidence="2" key="1">
    <citation type="submission" date="2015-05" db="EMBL/GenBank/DDBJ databases">
        <title>Permanent draft genome of Rhodopirellula islandicus K833.</title>
        <authorList>
            <person name="Kizina J."/>
            <person name="Richter M."/>
            <person name="Glockner F.O."/>
            <person name="Harder J."/>
        </authorList>
    </citation>
    <scope>NUCLEOTIDE SEQUENCE [LARGE SCALE GENOMIC DNA]</scope>
    <source>
        <strain evidence="2">K833</strain>
    </source>
</reference>
<dbReference type="AlphaFoldDB" id="A0A0J1B8A3"/>
<accession>A0A0J1B8A3</accession>
<gene>
    <name evidence="2" type="ORF">RISK_005752</name>
</gene>
<dbReference type="Proteomes" id="UP000036367">
    <property type="component" value="Unassembled WGS sequence"/>
</dbReference>
<dbReference type="EMBL" id="LECT01000044">
    <property type="protein sequence ID" value="KLU02686.1"/>
    <property type="molecule type" value="Genomic_DNA"/>
</dbReference>
<evidence type="ECO:0000256" key="1">
    <source>
        <dbReference type="SAM" id="MobiDB-lite"/>
    </source>
</evidence>